<keyword evidence="4 6" id="KW-0862">Zinc</keyword>
<protein>
    <recommendedName>
        <fullName evidence="6">Probable inorganic carbon transporter subunit DabA</fullName>
    </recommendedName>
</protein>
<dbReference type="AlphaFoldDB" id="A0AAE3SM16"/>
<dbReference type="GO" id="GO:0005886">
    <property type="term" value="C:plasma membrane"/>
    <property type="evidence" value="ECO:0007669"/>
    <property type="project" value="UniProtKB-SubCell"/>
</dbReference>
<dbReference type="GO" id="GO:0008270">
    <property type="term" value="F:zinc ion binding"/>
    <property type="evidence" value="ECO:0007669"/>
    <property type="project" value="UniProtKB-UniRule"/>
</dbReference>
<comment type="subunit">
    <text evidence="6">Forms a complex with DabB.</text>
</comment>
<evidence type="ECO:0000256" key="5">
    <source>
        <dbReference type="ARBA" id="ARBA00023136"/>
    </source>
</evidence>
<dbReference type="InterPro" id="IPR018752">
    <property type="entry name" value="DabA"/>
</dbReference>
<dbReference type="Proteomes" id="UP001207116">
    <property type="component" value="Unassembled WGS sequence"/>
</dbReference>
<evidence type="ECO:0000256" key="1">
    <source>
        <dbReference type="ARBA" id="ARBA00022448"/>
    </source>
</evidence>
<dbReference type="PANTHER" id="PTHR38344">
    <property type="entry name" value="UPF0753 PROTEIN AQ_863"/>
    <property type="match status" value="1"/>
</dbReference>
<evidence type="ECO:0000313" key="8">
    <source>
        <dbReference type="Proteomes" id="UP001207116"/>
    </source>
</evidence>
<sequence length="822" mass="92098">MQLDQKITLSETSTFLNRTAKKIAPLWSLENFVAVNPYLGMTHMEFSEAMDFLHKSSQVRATLPVSFFLKALKEGEMSRVHIADALEHNSYGLDIDTDSFIARLIENEEPNDAVFIRTMSDLASEINGKKWERFLIDRISFWASAYFDNSQAIWDTSDKNTSLFAAWKKEAEVDLTPEAMGLKGFRNFIKTLPDDYREAASIALALLGLSEESIDYYLIALTMKMNGWAGFAARIDWDEGLAERSSHAVEEFIAILLVWELALKELLPYENLEAQWKKTRKRNQELLADETMSKRLAQQLVLQDAFDRANQRSIIEKINGQEHNVQDEVKPKAQAIFCIDVRSELFRRNLEAADAEIETMGFAGFFAFPIKYVPIGHNEGANQCPVLLNTSHTIKESLGNEEDDQRMIGKRSLKEHVFKAWKSFKSGAISCFGFVSPLGLYFLPKLLSDAFGITRPLPRPEENGLSGRQLAQKGIQLDGDASMKEMSGIPLEERIQMAASALKAMSLTENFANTVLIVGHGASTVNNPHATGLDCGACGGHSGEANAKVAAAVLNETEVRRGLKDAGIHIPETTYFIAALHDTTTDEVNLFNSGKAWPATHEKEIDEIKYALKLAGENARKERGARMKIEKGDVGRQVLQRSKDWSQVRPEWGLAGCSSFIVAPRKRTAQLNFGGKAFMHSYDWKKDEGFGVLELIMTAPMVVTSWINLQYYASAVDNKKFGSGNKTLHNVVGGAGVLEGFGGDLRVGLPWQSVHDGEQFQHQPQRLNVIIEAPVDEMSKILEKHESIRHLCDNQWIYLFGMNEQGKVAYKYIGDLQWEVVH</sequence>
<keyword evidence="3 6" id="KW-0479">Metal-binding</keyword>
<accession>A0AAE3SM16</accession>
<evidence type="ECO:0000256" key="4">
    <source>
        <dbReference type="ARBA" id="ARBA00022833"/>
    </source>
</evidence>
<name>A0AAE3SM16_9FLAO</name>
<keyword evidence="2 6" id="KW-1003">Cell membrane</keyword>
<feature type="binding site" evidence="6">
    <location>
        <position position="340"/>
    </location>
    <ligand>
        <name>Zn(2+)</name>
        <dbReference type="ChEBI" id="CHEBI:29105"/>
    </ligand>
</feature>
<dbReference type="HAMAP" id="MF_01871">
    <property type="entry name" value="DabA"/>
    <property type="match status" value="1"/>
</dbReference>
<evidence type="ECO:0000256" key="6">
    <source>
        <dbReference type="HAMAP-Rule" id="MF_01871"/>
    </source>
</evidence>
<reference evidence="7" key="1">
    <citation type="submission" date="2022-11" db="EMBL/GenBank/DDBJ databases">
        <title>The characterization of three novel Bacteroidetes species and genomic analysis of their roles in tidal elemental geochemical cycles.</title>
        <authorList>
            <person name="Ma K.-J."/>
        </authorList>
    </citation>
    <scope>NUCLEOTIDE SEQUENCE</scope>
    <source>
        <strain evidence="7">M415</strain>
    </source>
</reference>
<feature type="binding site" evidence="6">
    <location>
        <position position="338"/>
    </location>
    <ligand>
        <name>Zn(2+)</name>
        <dbReference type="ChEBI" id="CHEBI:29105"/>
    </ligand>
</feature>
<dbReference type="EMBL" id="JAPFQP010000001">
    <property type="protein sequence ID" value="MCX2718094.1"/>
    <property type="molecule type" value="Genomic_DNA"/>
</dbReference>
<evidence type="ECO:0000256" key="3">
    <source>
        <dbReference type="ARBA" id="ARBA00022723"/>
    </source>
</evidence>
<feature type="binding site" evidence="6">
    <location>
        <position position="535"/>
    </location>
    <ligand>
        <name>Zn(2+)</name>
        <dbReference type="ChEBI" id="CHEBI:29105"/>
    </ligand>
</feature>
<comment type="similarity">
    <text evidence="6">Belongs to the inorganic carbon transporter (TC 9.A.2) DabA family.</text>
</comment>
<evidence type="ECO:0000256" key="2">
    <source>
        <dbReference type="ARBA" id="ARBA00022475"/>
    </source>
</evidence>
<feature type="binding site" evidence="6">
    <location>
        <position position="520"/>
    </location>
    <ligand>
        <name>Zn(2+)</name>
        <dbReference type="ChEBI" id="CHEBI:29105"/>
    </ligand>
</feature>
<comment type="cofactor">
    <cofactor evidence="6">
        <name>Zn(2+)</name>
        <dbReference type="ChEBI" id="CHEBI:29105"/>
    </cofactor>
</comment>
<comment type="function">
    <text evidence="6">Part of an energy-coupled inorganic carbon pump.</text>
</comment>
<proteinExistence type="inferred from homology"/>
<gene>
    <name evidence="6" type="primary">dabA</name>
    <name evidence="7" type="ORF">OO016_00650</name>
</gene>
<organism evidence="7 8">
    <name type="scientific">Lentiprolixibacter aurantiacus</name>
    <dbReference type="NCBI Taxonomy" id="2993939"/>
    <lineage>
        <taxon>Bacteria</taxon>
        <taxon>Pseudomonadati</taxon>
        <taxon>Bacteroidota</taxon>
        <taxon>Flavobacteriia</taxon>
        <taxon>Flavobacteriales</taxon>
        <taxon>Flavobacteriaceae</taxon>
        <taxon>Lentiprolixibacter</taxon>
    </lineage>
</organism>
<dbReference type="RefSeq" id="WP_266010089.1">
    <property type="nucleotide sequence ID" value="NZ_JAPFQP010000001.1"/>
</dbReference>
<comment type="caution">
    <text evidence="7">The sequence shown here is derived from an EMBL/GenBank/DDBJ whole genome shotgun (WGS) entry which is preliminary data.</text>
</comment>
<keyword evidence="8" id="KW-1185">Reference proteome</keyword>
<comment type="subcellular location">
    <subcellularLocation>
        <location evidence="6">Cell membrane</location>
        <topology evidence="6">Peripheral membrane protein</topology>
    </subcellularLocation>
</comment>
<keyword evidence="5 6" id="KW-0472">Membrane</keyword>
<keyword evidence="1 6" id="KW-0813">Transport</keyword>
<dbReference type="Pfam" id="PF10070">
    <property type="entry name" value="DabA"/>
    <property type="match status" value="1"/>
</dbReference>
<evidence type="ECO:0000313" key="7">
    <source>
        <dbReference type="EMBL" id="MCX2718094.1"/>
    </source>
</evidence>
<dbReference type="PANTHER" id="PTHR38344:SF1">
    <property type="entry name" value="INORGANIC CARBON TRANSPORTER SUBUNIT DABA-RELATED"/>
    <property type="match status" value="1"/>
</dbReference>